<evidence type="ECO:0000313" key="2">
    <source>
        <dbReference type="EnsemblMetazoa" id="GPAI017038-PA"/>
    </source>
</evidence>
<keyword evidence="3" id="KW-1185">Reference proteome</keyword>
<sequence>MKLKNYVRDNTLDCLNGLIIIVVIILGCEVQAAFYRFGPEYLEIFVDCTDKPGTFGIDPFMDSSEWIVFYDDEEIQFHRTSLTSLTSKAIANKLKLLYVKKSDGESACVAKIFNCDVIRSTENIPYVKNSSSEIWNTFLTKCQTKCKLNVWRSSWMALLFGSSRLN</sequence>
<dbReference type="VEuPathDB" id="VectorBase:GPAI017038"/>
<dbReference type="AlphaFoldDB" id="A0A1A9ZJT5"/>
<keyword evidence="1" id="KW-0812">Transmembrane</keyword>
<keyword evidence="1" id="KW-1133">Transmembrane helix</keyword>
<dbReference type="Proteomes" id="UP000092445">
    <property type="component" value="Unassembled WGS sequence"/>
</dbReference>
<dbReference type="EnsemblMetazoa" id="GPAI017038-RA">
    <property type="protein sequence ID" value="GPAI017038-PA"/>
    <property type="gene ID" value="GPAI017038"/>
</dbReference>
<protein>
    <submittedName>
        <fullName evidence="2">Uncharacterized protein</fullName>
    </submittedName>
</protein>
<accession>A0A1A9ZJT5</accession>
<evidence type="ECO:0000313" key="3">
    <source>
        <dbReference type="Proteomes" id="UP000092445"/>
    </source>
</evidence>
<dbReference type="PROSITE" id="PS51257">
    <property type="entry name" value="PROKAR_LIPOPROTEIN"/>
    <property type="match status" value="1"/>
</dbReference>
<reference evidence="2" key="2">
    <citation type="submission" date="2020-05" db="UniProtKB">
        <authorList>
            <consortium name="EnsemblMetazoa"/>
        </authorList>
    </citation>
    <scope>IDENTIFICATION</scope>
    <source>
        <strain evidence="2">IAEA</strain>
    </source>
</reference>
<proteinExistence type="predicted"/>
<evidence type="ECO:0000256" key="1">
    <source>
        <dbReference type="SAM" id="Phobius"/>
    </source>
</evidence>
<reference evidence="3" key="1">
    <citation type="submission" date="2014-03" db="EMBL/GenBank/DDBJ databases">
        <authorList>
            <person name="Aksoy S."/>
            <person name="Warren W."/>
            <person name="Wilson R.K."/>
        </authorList>
    </citation>
    <scope>NUCLEOTIDE SEQUENCE [LARGE SCALE GENOMIC DNA]</scope>
    <source>
        <strain evidence="3">IAEA</strain>
    </source>
</reference>
<name>A0A1A9ZJT5_GLOPL</name>
<organism evidence="2 3">
    <name type="scientific">Glossina pallidipes</name>
    <name type="common">Tsetse fly</name>
    <dbReference type="NCBI Taxonomy" id="7398"/>
    <lineage>
        <taxon>Eukaryota</taxon>
        <taxon>Metazoa</taxon>
        <taxon>Ecdysozoa</taxon>
        <taxon>Arthropoda</taxon>
        <taxon>Hexapoda</taxon>
        <taxon>Insecta</taxon>
        <taxon>Pterygota</taxon>
        <taxon>Neoptera</taxon>
        <taxon>Endopterygota</taxon>
        <taxon>Diptera</taxon>
        <taxon>Brachycera</taxon>
        <taxon>Muscomorpha</taxon>
        <taxon>Hippoboscoidea</taxon>
        <taxon>Glossinidae</taxon>
        <taxon>Glossina</taxon>
    </lineage>
</organism>
<feature type="transmembrane region" description="Helical" evidence="1">
    <location>
        <begin position="12"/>
        <end position="35"/>
    </location>
</feature>
<keyword evidence="1" id="KW-0472">Membrane</keyword>